<dbReference type="OrthoDB" id="1747031at2759"/>
<comment type="similarity">
    <text evidence="2 11">Belongs to the mitochondrial carrier (TC 2.A.29) family.</text>
</comment>
<dbReference type="GO" id="GO:1990542">
    <property type="term" value="P:mitochondrial transmembrane transport"/>
    <property type="evidence" value="ECO:0007669"/>
    <property type="project" value="InterPro"/>
</dbReference>
<dbReference type="SUPFAM" id="SSF103506">
    <property type="entry name" value="Mitochondrial carrier"/>
    <property type="match status" value="1"/>
</dbReference>
<keyword evidence="5" id="KW-0677">Repeat</keyword>
<dbReference type="STRING" id="568069.A0A1J1I432"/>
<feature type="repeat" description="Solcar" evidence="10">
    <location>
        <begin position="156"/>
        <end position="240"/>
    </location>
</feature>
<gene>
    <name evidence="13" type="ORF">CLUMA_CG008435</name>
</gene>
<protein>
    <submittedName>
        <fullName evidence="13">CLUMA_CG008435, isoform A</fullName>
    </submittedName>
</protein>
<feature type="repeat" description="Solcar" evidence="10">
    <location>
        <begin position="21"/>
        <end position="137"/>
    </location>
</feature>
<dbReference type="InterPro" id="IPR023395">
    <property type="entry name" value="MCP_dom_sf"/>
</dbReference>
<evidence type="ECO:0000256" key="7">
    <source>
        <dbReference type="ARBA" id="ARBA00022989"/>
    </source>
</evidence>
<evidence type="ECO:0000256" key="9">
    <source>
        <dbReference type="ARBA" id="ARBA00023136"/>
    </source>
</evidence>
<dbReference type="Gene3D" id="1.50.40.10">
    <property type="entry name" value="Mitochondrial carrier domain"/>
    <property type="match status" value="2"/>
</dbReference>
<name>A0A1J1I432_9DIPT</name>
<dbReference type="GO" id="GO:0005743">
    <property type="term" value="C:mitochondrial inner membrane"/>
    <property type="evidence" value="ECO:0007669"/>
    <property type="project" value="UniProtKB-SubCell"/>
</dbReference>
<keyword evidence="9 10" id="KW-0472">Membrane</keyword>
<evidence type="ECO:0000256" key="10">
    <source>
        <dbReference type="PROSITE-ProRule" id="PRU00282"/>
    </source>
</evidence>
<sequence length="377" mass="42620">MVLMQMIQDFVYDCFSSPHAISPYQQACSSVSGALITSLLMTPMDVVKTRLQVQQKMLLSNKCYLYCNGLMDHLCPCGPTGSLIPDKQRFNGTMDAFMKISRNEGLRSLWSGLSPTLVLALPTTVLYFVAYEQIRVRLKDLHMKQLGMSNSEDYRIPMIIPLIAGLTARCFAVTVVNPLELIRTKMQSEKMSYTEVGQAFRQMIGQYGMKGLFKGLLPTIMRDAPFSAFYWTSYEGYKRYMGILQPEVYQAFIGGALAGCIAATVTCPFDVIKTHQQIEFGEKFVYNKNGNGSKKKMTGTWQTINNIMRSSGISGFYAGLTPRLFKVVTACAVMLSTYEFGKNFFYDYNVNKYYKEYPQEKHEKESLNASLNANIKL</sequence>
<dbReference type="AlphaFoldDB" id="A0A1J1I432"/>
<accession>A0A1J1I432</accession>
<evidence type="ECO:0000256" key="12">
    <source>
        <dbReference type="SAM" id="Phobius"/>
    </source>
</evidence>
<keyword evidence="6" id="KW-0999">Mitochondrion inner membrane</keyword>
<proteinExistence type="inferred from homology"/>
<dbReference type="Proteomes" id="UP000183832">
    <property type="component" value="Unassembled WGS sequence"/>
</dbReference>
<evidence type="ECO:0000256" key="2">
    <source>
        <dbReference type="ARBA" id="ARBA00006375"/>
    </source>
</evidence>
<keyword evidence="8" id="KW-0496">Mitochondrion</keyword>
<dbReference type="EMBL" id="CVRI01000040">
    <property type="protein sequence ID" value="CRK94947.1"/>
    <property type="molecule type" value="Genomic_DNA"/>
</dbReference>
<keyword evidence="14" id="KW-1185">Reference proteome</keyword>
<organism evidence="13 14">
    <name type="scientific">Clunio marinus</name>
    <dbReference type="NCBI Taxonomy" id="568069"/>
    <lineage>
        <taxon>Eukaryota</taxon>
        <taxon>Metazoa</taxon>
        <taxon>Ecdysozoa</taxon>
        <taxon>Arthropoda</taxon>
        <taxon>Hexapoda</taxon>
        <taxon>Insecta</taxon>
        <taxon>Pterygota</taxon>
        <taxon>Neoptera</taxon>
        <taxon>Endopterygota</taxon>
        <taxon>Diptera</taxon>
        <taxon>Nematocera</taxon>
        <taxon>Chironomoidea</taxon>
        <taxon>Chironomidae</taxon>
        <taxon>Clunio</taxon>
    </lineage>
</organism>
<comment type="subcellular location">
    <subcellularLocation>
        <location evidence="1">Mitochondrion inner membrane</location>
        <topology evidence="1">Multi-pass membrane protein</topology>
    </subcellularLocation>
</comment>
<evidence type="ECO:0000256" key="4">
    <source>
        <dbReference type="ARBA" id="ARBA00022692"/>
    </source>
</evidence>
<keyword evidence="4 10" id="KW-0812">Transmembrane</keyword>
<keyword evidence="3 11" id="KW-0813">Transport</keyword>
<dbReference type="PROSITE" id="PS50920">
    <property type="entry name" value="SOLCAR"/>
    <property type="match status" value="3"/>
</dbReference>
<evidence type="ECO:0000256" key="1">
    <source>
        <dbReference type="ARBA" id="ARBA00004448"/>
    </source>
</evidence>
<evidence type="ECO:0000256" key="11">
    <source>
        <dbReference type="RuleBase" id="RU000488"/>
    </source>
</evidence>
<evidence type="ECO:0000256" key="5">
    <source>
        <dbReference type="ARBA" id="ARBA00022737"/>
    </source>
</evidence>
<keyword evidence="7 12" id="KW-1133">Transmembrane helix</keyword>
<evidence type="ECO:0000256" key="6">
    <source>
        <dbReference type="ARBA" id="ARBA00022792"/>
    </source>
</evidence>
<dbReference type="PANTHER" id="PTHR45760:SF2">
    <property type="entry name" value="FI19922P1-RELATED"/>
    <property type="match status" value="1"/>
</dbReference>
<reference evidence="13 14" key="1">
    <citation type="submission" date="2015-04" db="EMBL/GenBank/DDBJ databases">
        <authorList>
            <person name="Syromyatnikov M.Y."/>
            <person name="Popov V.N."/>
        </authorList>
    </citation>
    <scope>NUCLEOTIDE SEQUENCE [LARGE SCALE GENOMIC DNA]</scope>
</reference>
<dbReference type="Pfam" id="PF00153">
    <property type="entry name" value="Mito_carr"/>
    <property type="match status" value="3"/>
</dbReference>
<feature type="transmembrane region" description="Helical" evidence="12">
    <location>
        <begin position="108"/>
        <end position="130"/>
    </location>
</feature>
<dbReference type="InterPro" id="IPR045315">
    <property type="entry name" value="Mtm1-like"/>
</dbReference>
<dbReference type="PANTHER" id="PTHR45760">
    <property type="entry name" value="FI19922P1-RELATED"/>
    <property type="match status" value="1"/>
</dbReference>
<evidence type="ECO:0000313" key="14">
    <source>
        <dbReference type="Proteomes" id="UP000183832"/>
    </source>
</evidence>
<evidence type="ECO:0000256" key="8">
    <source>
        <dbReference type="ARBA" id="ARBA00023128"/>
    </source>
</evidence>
<feature type="repeat" description="Solcar" evidence="10">
    <location>
        <begin position="246"/>
        <end position="344"/>
    </location>
</feature>
<evidence type="ECO:0000313" key="13">
    <source>
        <dbReference type="EMBL" id="CRK94947.1"/>
    </source>
</evidence>
<evidence type="ECO:0000256" key="3">
    <source>
        <dbReference type="ARBA" id="ARBA00022448"/>
    </source>
</evidence>
<dbReference type="InterPro" id="IPR018108">
    <property type="entry name" value="MCP_transmembrane"/>
</dbReference>